<dbReference type="FunFam" id="3.30.70.100:FF:000008">
    <property type="entry name" value="Copper transport protein ATOX1"/>
    <property type="match status" value="1"/>
</dbReference>
<evidence type="ECO:0000256" key="1">
    <source>
        <dbReference type="ARBA" id="ARBA00022481"/>
    </source>
</evidence>
<dbReference type="PANTHER" id="PTHR45868">
    <property type="entry name" value="HEAVY METAL-ASSOCIATED ISOPRENYLATED PLANT PROTEIN 33-RELATED"/>
    <property type="match status" value="1"/>
</dbReference>
<dbReference type="PANTHER" id="PTHR45868:SF69">
    <property type="entry name" value="HEAVY METAL-ASSOCIATED ISOPRENYLATED PLANT PROTEIN 35"/>
    <property type="match status" value="1"/>
</dbReference>
<comment type="caution">
    <text evidence="8">The sequence shown here is derived from an EMBL/GenBank/DDBJ whole genome shotgun (WGS) entry which is preliminary data.</text>
</comment>
<sequence length="387" mass="42406">MAATEAKTESKEAPKEVGEENSEPLKYKTWTLKVSIHCEGCKRKVKKVLMSIEGVYKTDIDLKQQKVVVTGNVDSETLIKKLVKTGKHAELWPEKADSKEKKQSKGKNKDKQSDQEICEDGNHADEKEKETVKVEVQGQDPARNCEGGTSKNGEGGNVVRVSEAGVATVKTGGQLKEPKPDQVKQTVTILAGSQPPVAGDGENGVEKSGGGSSGGKKKKKKGQKANNNNIDEAEHSSDPLPCTGSPNHGIGHGQGSIPATANGTPPRQHAYQEYPPRQHAYQEYPPRQHVNQEYPPRQQVHHQYPQHYYPPPVYTTSYNMANPSSSYGTSYYTSPAAYSYAYVHPGTGLEAEPETDRPPYDYDSHAHQPADTFEFFSDENPNACSIM</sequence>
<feature type="compositionally biased region" description="Low complexity" evidence="6">
    <location>
        <begin position="294"/>
        <end position="307"/>
    </location>
</feature>
<keyword evidence="4" id="KW-0636">Prenylation</keyword>
<dbReference type="Gene3D" id="3.30.70.100">
    <property type="match status" value="1"/>
</dbReference>
<keyword evidence="2" id="KW-0479">Metal-binding</keyword>
<reference evidence="8 9" key="1">
    <citation type="journal article" date="2019" name="Plant Biotechnol. J.">
        <title>The red bayberry genome and genetic basis of sex determination.</title>
        <authorList>
            <person name="Jia H.M."/>
            <person name="Jia H.J."/>
            <person name="Cai Q.L."/>
            <person name="Wang Y."/>
            <person name="Zhao H.B."/>
            <person name="Yang W.F."/>
            <person name="Wang G.Y."/>
            <person name="Li Y.H."/>
            <person name="Zhan D.L."/>
            <person name="Shen Y.T."/>
            <person name="Niu Q.F."/>
            <person name="Chang L."/>
            <person name="Qiu J."/>
            <person name="Zhao L."/>
            <person name="Xie H.B."/>
            <person name="Fu W.Y."/>
            <person name="Jin J."/>
            <person name="Li X.W."/>
            <person name="Jiao Y."/>
            <person name="Zhou C.C."/>
            <person name="Tu T."/>
            <person name="Chai C.Y."/>
            <person name="Gao J.L."/>
            <person name="Fan L.J."/>
            <person name="van de Weg E."/>
            <person name="Wang J.Y."/>
            <person name="Gao Z.S."/>
        </authorList>
    </citation>
    <scope>NUCLEOTIDE SEQUENCE [LARGE SCALE GENOMIC DNA]</scope>
    <source>
        <tissue evidence="8">Leaves</tissue>
    </source>
</reference>
<evidence type="ECO:0000313" key="8">
    <source>
        <dbReference type="EMBL" id="KAB1202199.1"/>
    </source>
</evidence>
<feature type="domain" description="HMA" evidence="7">
    <location>
        <begin position="27"/>
        <end position="90"/>
    </location>
</feature>
<dbReference type="CDD" id="cd00371">
    <property type="entry name" value="HMA"/>
    <property type="match status" value="1"/>
</dbReference>
<evidence type="ECO:0000256" key="5">
    <source>
        <dbReference type="ARBA" id="ARBA00024045"/>
    </source>
</evidence>
<feature type="compositionally biased region" description="Basic and acidic residues" evidence="6">
    <location>
        <begin position="354"/>
        <end position="367"/>
    </location>
</feature>
<dbReference type="AlphaFoldDB" id="A0A6A1UPF6"/>
<feature type="region of interest" description="Disordered" evidence="6">
    <location>
        <begin position="84"/>
        <end position="308"/>
    </location>
</feature>
<dbReference type="EMBL" id="RXIC02000026">
    <property type="protein sequence ID" value="KAB1202199.1"/>
    <property type="molecule type" value="Genomic_DNA"/>
</dbReference>
<proteinExistence type="inferred from homology"/>
<name>A0A6A1UPF6_9ROSI</name>
<feature type="region of interest" description="Disordered" evidence="6">
    <location>
        <begin position="1"/>
        <end position="24"/>
    </location>
</feature>
<keyword evidence="3" id="KW-0449">Lipoprotein</keyword>
<evidence type="ECO:0000259" key="7">
    <source>
        <dbReference type="PROSITE" id="PS50846"/>
    </source>
</evidence>
<dbReference type="SUPFAM" id="SSF55008">
    <property type="entry name" value="HMA, heavy metal-associated domain"/>
    <property type="match status" value="1"/>
</dbReference>
<gene>
    <name evidence="8" type="ORF">CJ030_MR8G006580</name>
</gene>
<dbReference type="Proteomes" id="UP000516437">
    <property type="component" value="Chromosome 8"/>
</dbReference>
<dbReference type="GO" id="GO:0046872">
    <property type="term" value="F:metal ion binding"/>
    <property type="evidence" value="ECO:0007669"/>
    <property type="project" value="UniProtKB-KW"/>
</dbReference>
<dbReference type="OrthoDB" id="689350at2759"/>
<accession>A0A6A1UPF6</accession>
<evidence type="ECO:0000256" key="4">
    <source>
        <dbReference type="ARBA" id="ARBA00023289"/>
    </source>
</evidence>
<comment type="similarity">
    <text evidence="5">Belongs to the HIPP family.</text>
</comment>
<dbReference type="PROSITE" id="PS50846">
    <property type="entry name" value="HMA_2"/>
    <property type="match status" value="1"/>
</dbReference>
<dbReference type="InterPro" id="IPR006121">
    <property type="entry name" value="HMA_dom"/>
</dbReference>
<keyword evidence="9" id="KW-1185">Reference proteome</keyword>
<protein>
    <submittedName>
        <fullName evidence="8">Copper transport protein ATX1</fullName>
    </submittedName>
</protein>
<organism evidence="8 9">
    <name type="scientific">Morella rubra</name>
    <name type="common">Chinese bayberry</name>
    <dbReference type="NCBI Taxonomy" id="262757"/>
    <lineage>
        <taxon>Eukaryota</taxon>
        <taxon>Viridiplantae</taxon>
        <taxon>Streptophyta</taxon>
        <taxon>Embryophyta</taxon>
        <taxon>Tracheophyta</taxon>
        <taxon>Spermatophyta</taxon>
        <taxon>Magnoliopsida</taxon>
        <taxon>eudicotyledons</taxon>
        <taxon>Gunneridae</taxon>
        <taxon>Pentapetalae</taxon>
        <taxon>rosids</taxon>
        <taxon>fabids</taxon>
        <taxon>Fagales</taxon>
        <taxon>Myricaceae</taxon>
        <taxon>Morella</taxon>
    </lineage>
</organism>
<dbReference type="InterPro" id="IPR036163">
    <property type="entry name" value="HMA_dom_sf"/>
</dbReference>
<feature type="compositionally biased region" description="Basic and acidic residues" evidence="6">
    <location>
        <begin position="87"/>
        <end position="133"/>
    </location>
</feature>
<feature type="region of interest" description="Disordered" evidence="6">
    <location>
        <begin position="348"/>
        <end position="367"/>
    </location>
</feature>
<dbReference type="Pfam" id="PF00403">
    <property type="entry name" value="HMA"/>
    <property type="match status" value="1"/>
</dbReference>
<keyword evidence="1" id="KW-0488">Methylation</keyword>
<evidence type="ECO:0000256" key="3">
    <source>
        <dbReference type="ARBA" id="ARBA00023288"/>
    </source>
</evidence>
<evidence type="ECO:0000313" key="9">
    <source>
        <dbReference type="Proteomes" id="UP000516437"/>
    </source>
</evidence>
<evidence type="ECO:0000256" key="6">
    <source>
        <dbReference type="SAM" id="MobiDB-lite"/>
    </source>
</evidence>
<evidence type="ECO:0000256" key="2">
    <source>
        <dbReference type="ARBA" id="ARBA00022723"/>
    </source>
</evidence>